<keyword evidence="2" id="KW-0812">Transmembrane</keyword>
<evidence type="ECO:0000259" key="3">
    <source>
        <dbReference type="PROSITE" id="PS50883"/>
    </source>
</evidence>
<dbReference type="Proteomes" id="UP001218788">
    <property type="component" value="Unassembled WGS sequence"/>
</dbReference>
<dbReference type="InterPro" id="IPR001633">
    <property type="entry name" value="EAL_dom"/>
</dbReference>
<dbReference type="Pfam" id="PF00990">
    <property type="entry name" value="GGDEF"/>
    <property type="match status" value="1"/>
</dbReference>
<dbReference type="NCBIfam" id="TIGR00254">
    <property type="entry name" value="GGDEF"/>
    <property type="match status" value="1"/>
</dbReference>
<feature type="transmembrane region" description="Helical" evidence="2">
    <location>
        <begin position="118"/>
        <end position="136"/>
    </location>
</feature>
<feature type="transmembrane region" description="Helical" evidence="2">
    <location>
        <begin position="21"/>
        <end position="43"/>
    </location>
</feature>
<dbReference type="RefSeq" id="WP_273639061.1">
    <property type="nucleotide sequence ID" value="NZ_JAQQXP010000001.1"/>
</dbReference>
<dbReference type="PANTHER" id="PTHR33121:SF70">
    <property type="entry name" value="SIGNALING PROTEIN YKOW"/>
    <property type="match status" value="1"/>
</dbReference>
<dbReference type="SUPFAM" id="SSF55073">
    <property type="entry name" value="Nucleotide cyclase"/>
    <property type="match status" value="1"/>
</dbReference>
<organism evidence="5 6">
    <name type="scientific">Alteromonas gilva</name>
    <dbReference type="NCBI Taxonomy" id="2987522"/>
    <lineage>
        <taxon>Bacteria</taxon>
        <taxon>Pseudomonadati</taxon>
        <taxon>Pseudomonadota</taxon>
        <taxon>Gammaproteobacteria</taxon>
        <taxon>Alteromonadales</taxon>
        <taxon>Alteromonadaceae</taxon>
        <taxon>Alteromonas/Salinimonas group</taxon>
        <taxon>Alteromonas</taxon>
    </lineage>
</organism>
<dbReference type="PROSITE" id="PS50883">
    <property type="entry name" value="EAL"/>
    <property type="match status" value="1"/>
</dbReference>
<feature type="transmembrane region" description="Helical" evidence="2">
    <location>
        <begin position="166"/>
        <end position="184"/>
    </location>
</feature>
<protein>
    <submittedName>
        <fullName evidence="5">EAL domain-containing protein</fullName>
    </submittedName>
</protein>
<keyword evidence="2" id="KW-1133">Transmembrane helix</keyword>
<accession>A0ABT5L1F8</accession>
<evidence type="ECO:0000256" key="2">
    <source>
        <dbReference type="SAM" id="Phobius"/>
    </source>
</evidence>
<evidence type="ECO:0000256" key="1">
    <source>
        <dbReference type="SAM" id="Coils"/>
    </source>
</evidence>
<sequence length="672" mass="75405">MPQSPEPQVLYSKTREVVELLYRNSFSGLIVTLLGVSVLAFGFGTPVKNNIKLTIWVLMVVVCLIRGFDSAYWFLRLRKGQYNARWPLFRFISGATITACLWATYVVSLYPYMTLPELTTAMIIISAMAGGAATILAPHLPLVMLYTTLMILPLSLRAVFDSHEDFNLIGMLGIVFWLAMLNAAKKANKFICQAIDIKYQKEELVALMRQERNEVDRVNKELIEANKKLDNANNSLEQKVERRTIELHKLSSIDPLTGLLNRTGFMLHFNELINNSAINQYSMAVLFIDLDGFKQINDSLGHKAGDIVLSEVSSKLVQYCEPDCIGRWGGDEFIILLPHANAESASAIALAIASSLTNLNPINESNVSLGATIGIAVYPTDSDDPATLIQLADLTMYHQKNIAPGKVGLYSEALYEKMRHDQQLREGLWQAIEKHQLSVMYQPIIDLRTNDLWAVEALARWQFEGEWVRPDEFIPLAEQSGAINAIGTWIMHRACIDAAQWEDKNIGVSINVSVLQLLNENFISQVDRALNSSGLSPERLHLEVTESIFADDTAVLTARINALKSRQIKVAIDDFGTGFSSLKLLQSLDFDLIKIDRSFVTKLTDCNDTIVKATLLMAKEFGCKTVAEGVETQEQASLLKTMGVDYLQGYLFARPLKKKDFDEWYTNWQKTK</sequence>
<feature type="coiled-coil region" evidence="1">
    <location>
        <begin position="201"/>
        <end position="246"/>
    </location>
</feature>
<dbReference type="Gene3D" id="3.30.70.270">
    <property type="match status" value="1"/>
</dbReference>
<dbReference type="Pfam" id="PF00563">
    <property type="entry name" value="EAL"/>
    <property type="match status" value="1"/>
</dbReference>
<dbReference type="InterPro" id="IPR035919">
    <property type="entry name" value="EAL_sf"/>
</dbReference>
<evidence type="ECO:0000259" key="4">
    <source>
        <dbReference type="PROSITE" id="PS50887"/>
    </source>
</evidence>
<keyword evidence="1" id="KW-0175">Coiled coil</keyword>
<dbReference type="SMART" id="SM00052">
    <property type="entry name" value="EAL"/>
    <property type="match status" value="1"/>
</dbReference>
<feature type="transmembrane region" description="Helical" evidence="2">
    <location>
        <begin position="87"/>
        <end position="112"/>
    </location>
</feature>
<dbReference type="CDD" id="cd01948">
    <property type="entry name" value="EAL"/>
    <property type="match status" value="1"/>
</dbReference>
<dbReference type="InterPro" id="IPR050706">
    <property type="entry name" value="Cyclic-di-GMP_PDE-like"/>
</dbReference>
<dbReference type="InterPro" id="IPR029787">
    <property type="entry name" value="Nucleotide_cyclase"/>
</dbReference>
<evidence type="ECO:0000313" key="6">
    <source>
        <dbReference type="Proteomes" id="UP001218788"/>
    </source>
</evidence>
<dbReference type="PROSITE" id="PS50887">
    <property type="entry name" value="GGDEF"/>
    <property type="match status" value="1"/>
</dbReference>
<dbReference type="EMBL" id="JAQQXP010000001">
    <property type="protein sequence ID" value="MDC8830306.1"/>
    <property type="molecule type" value="Genomic_DNA"/>
</dbReference>
<proteinExistence type="predicted"/>
<feature type="domain" description="GGDEF" evidence="4">
    <location>
        <begin position="281"/>
        <end position="412"/>
    </location>
</feature>
<dbReference type="Gene3D" id="3.20.20.450">
    <property type="entry name" value="EAL domain"/>
    <property type="match status" value="1"/>
</dbReference>
<dbReference type="SUPFAM" id="SSF141868">
    <property type="entry name" value="EAL domain-like"/>
    <property type="match status" value="1"/>
</dbReference>
<feature type="domain" description="EAL" evidence="3">
    <location>
        <begin position="421"/>
        <end position="669"/>
    </location>
</feature>
<feature type="transmembrane region" description="Helical" evidence="2">
    <location>
        <begin position="55"/>
        <end position="75"/>
    </location>
</feature>
<keyword evidence="2" id="KW-0472">Membrane</keyword>
<reference evidence="5 6" key="1">
    <citation type="submission" date="2022-10" db="EMBL/GenBank/DDBJ databases">
        <title>Alteromonas sp. chi3 Genome sequencing.</title>
        <authorList>
            <person name="Park S."/>
        </authorList>
    </citation>
    <scope>NUCLEOTIDE SEQUENCE [LARGE SCALE GENOMIC DNA]</scope>
    <source>
        <strain evidence="6">chi3</strain>
    </source>
</reference>
<dbReference type="SMART" id="SM00267">
    <property type="entry name" value="GGDEF"/>
    <property type="match status" value="1"/>
</dbReference>
<dbReference type="PANTHER" id="PTHR33121">
    <property type="entry name" value="CYCLIC DI-GMP PHOSPHODIESTERASE PDEF"/>
    <property type="match status" value="1"/>
</dbReference>
<name>A0ABT5L1F8_9ALTE</name>
<keyword evidence="6" id="KW-1185">Reference proteome</keyword>
<dbReference type="InterPro" id="IPR000160">
    <property type="entry name" value="GGDEF_dom"/>
</dbReference>
<dbReference type="CDD" id="cd01949">
    <property type="entry name" value="GGDEF"/>
    <property type="match status" value="1"/>
</dbReference>
<comment type="caution">
    <text evidence="5">The sequence shown here is derived from an EMBL/GenBank/DDBJ whole genome shotgun (WGS) entry which is preliminary data.</text>
</comment>
<gene>
    <name evidence="5" type="ORF">OIK42_05960</name>
</gene>
<evidence type="ECO:0000313" key="5">
    <source>
        <dbReference type="EMBL" id="MDC8830306.1"/>
    </source>
</evidence>
<dbReference type="InterPro" id="IPR043128">
    <property type="entry name" value="Rev_trsase/Diguanyl_cyclase"/>
</dbReference>